<dbReference type="GO" id="GO:0004713">
    <property type="term" value="F:protein tyrosine kinase activity"/>
    <property type="evidence" value="ECO:0007669"/>
    <property type="project" value="TreeGrafter"/>
</dbReference>
<protein>
    <submittedName>
        <fullName evidence="3">CpsD/CapB family tyrosine-protein kinase</fullName>
    </submittedName>
</protein>
<dbReference type="SUPFAM" id="SSF52540">
    <property type="entry name" value="P-loop containing nucleoside triphosphate hydrolases"/>
    <property type="match status" value="1"/>
</dbReference>
<dbReference type="EMBL" id="CP063849">
    <property type="protein sequence ID" value="QOY87842.1"/>
    <property type="molecule type" value="Genomic_DNA"/>
</dbReference>
<keyword evidence="3" id="KW-0808">Transferase</keyword>
<dbReference type="KEGG" id="pfer:IRI77_34745"/>
<dbReference type="GO" id="GO:0005886">
    <property type="term" value="C:plasma membrane"/>
    <property type="evidence" value="ECO:0007669"/>
    <property type="project" value="TreeGrafter"/>
</dbReference>
<keyword evidence="2" id="KW-0067">ATP-binding</keyword>
<gene>
    <name evidence="3" type="ORF">IRI77_34745</name>
</gene>
<dbReference type="GO" id="GO:0005524">
    <property type="term" value="F:ATP binding"/>
    <property type="evidence" value="ECO:0007669"/>
    <property type="project" value="UniProtKB-KW"/>
</dbReference>
<keyword evidence="4" id="KW-1185">Reference proteome</keyword>
<sequence>MSRVHDALRRVESTVMGTPVPPESVSGGRIISPEPANALRGLLERIQTIPFTPSPDASLLDSSRPSESPAEEFRSLRTRLNHLQSLQPIHNVVLTSASPAEGKSFSATNLALAQAQLEGNMTLLADFDFRRPVIHTFFQVPRSPGITDYLQGKATLEEVIKRIEGTNLCIMPAGEAVLNPLELLNLPEVKNMLDLLPSIFNWVILDTPPLLFAADANLLATLCHGLVMVVRIGNTTIDAVTRAMGSLCQNNILGIIVNGAHRGELYSKYTYYHSYYYSKPD</sequence>
<keyword evidence="1" id="KW-0547">Nucleotide-binding</keyword>
<proteinExistence type="predicted"/>
<evidence type="ECO:0000313" key="4">
    <source>
        <dbReference type="Proteomes" id="UP000593892"/>
    </source>
</evidence>
<dbReference type="InterPro" id="IPR005702">
    <property type="entry name" value="Wzc-like_C"/>
</dbReference>
<dbReference type="AlphaFoldDB" id="A0A7S7NQC3"/>
<dbReference type="PANTHER" id="PTHR32309">
    <property type="entry name" value="TYROSINE-PROTEIN KINASE"/>
    <property type="match status" value="1"/>
</dbReference>
<dbReference type="RefSeq" id="WP_194449509.1">
    <property type="nucleotide sequence ID" value="NZ_CP063849.1"/>
</dbReference>
<accession>A0A7S7NQC3</accession>
<name>A0A7S7NQC3_PALFE</name>
<reference evidence="3 4" key="1">
    <citation type="submission" date="2020-10" db="EMBL/GenBank/DDBJ databases">
        <title>Complete genome sequence of Paludibaculum fermentans P105T, a facultatively anaerobic acidobacterium capable of dissimilatory Fe(III) reduction.</title>
        <authorList>
            <person name="Dedysh S.N."/>
            <person name="Beletsky A.V."/>
            <person name="Kulichevskaya I.S."/>
            <person name="Mardanov A.V."/>
            <person name="Ravin N.V."/>
        </authorList>
    </citation>
    <scope>NUCLEOTIDE SEQUENCE [LARGE SCALE GENOMIC DNA]</scope>
    <source>
        <strain evidence="3 4">P105</strain>
    </source>
</reference>
<organism evidence="3 4">
    <name type="scientific">Paludibaculum fermentans</name>
    <dbReference type="NCBI Taxonomy" id="1473598"/>
    <lineage>
        <taxon>Bacteria</taxon>
        <taxon>Pseudomonadati</taxon>
        <taxon>Acidobacteriota</taxon>
        <taxon>Terriglobia</taxon>
        <taxon>Bryobacterales</taxon>
        <taxon>Bryobacteraceae</taxon>
        <taxon>Paludibaculum</taxon>
    </lineage>
</organism>
<dbReference type="CDD" id="cd05387">
    <property type="entry name" value="BY-kinase"/>
    <property type="match status" value="1"/>
</dbReference>
<evidence type="ECO:0000256" key="2">
    <source>
        <dbReference type="ARBA" id="ARBA00022840"/>
    </source>
</evidence>
<evidence type="ECO:0000256" key="1">
    <source>
        <dbReference type="ARBA" id="ARBA00022741"/>
    </source>
</evidence>
<dbReference type="NCBIfam" id="TIGR01007">
    <property type="entry name" value="eps_fam"/>
    <property type="match status" value="1"/>
</dbReference>
<dbReference type="InterPro" id="IPR050445">
    <property type="entry name" value="Bact_polysacc_biosynth/exp"/>
</dbReference>
<dbReference type="Proteomes" id="UP000593892">
    <property type="component" value="Chromosome"/>
</dbReference>
<dbReference type="InterPro" id="IPR027417">
    <property type="entry name" value="P-loop_NTPase"/>
</dbReference>
<keyword evidence="3" id="KW-0418">Kinase</keyword>
<evidence type="ECO:0000313" key="3">
    <source>
        <dbReference type="EMBL" id="QOY87842.1"/>
    </source>
</evidence>
<dbReference type="Gene3D" id="3.40.50.300">
    <property type="entry name" value="P-loop containing nucleotide triphosphate hydrolases"/>
    <property type="match status" value="1"/>
</dbReference>
<dbReference type="PANTHER" id="PTHR32309:SF13">
    <property type="entry name" value="FERRIC ENTEROBACTIN TRANSPORT PROTEIN FEPE"/>
    <property type="match status" value="1"/>
</dbReference>